<evidence type="ECO:0000256" key="3">
    <source>
        <dbReference type="ARBA" id="ARBA00022801"/>
    </source>
</evidence>
<keyword evidence="4 5" id="KW-0234">DNA repair</keyword>
<dbReference type="CDD" id="cd00540">
    <property type="entry name" value="AAG"/>
    <property type="match status" value="1"/>
</dbReference>
<keyword evidence="2 5" id="KW-0227">DNA damage</keyword>
<dbReference type="AlphaFoldDB" id="A0A1F6E1V7"/>
<dbReference type="Gene3D" id="3.10.300.10">
    <property type="entry name" value="Methylpurine-DNA glycosylase (MPG)"/>
    <property type="match status" value="1"/>
</dbReference>
<evidence type="ECO:0000313" key="7">
    <source>
        <dbReference type="Proteomes" id="UP000177107"/>
    </source>
</evidence>
<dbReference type="Proteomes" id="UP000177107">
    <property type="component" value="Unassembled WGS sequence"/>
</dbReference>
<dbReference type="PANTHER" id="PTHR10429">
    <property type="entry name" value="DNA-3-METHYLADENINE GLYCOSYLASE"/>
    <property type="match status" value="1"/>
</dbReference>
<evidence type="ECO:0000256" key="1">
    <source>
        <dbReference type="ARBA" id="ARBA00009232"/>
    </source>
</evidence>
<evidence type="ECO:0000256" key="2">
    <source>
        <dbReference type="ARBA" id="ARBA00022763"/>
    </source>
</evidence>
<dbReference type="InterPro" id="IPR003180">
    <property type="entry name" value="MPG"/>
</dbReference>
<dbReference type="EMBL" id="MFLM01000029">
    <property type="protein sequence ID" value="OGG67679.1"/>
    <property type="molecule type" value="Genomic_DNA"/>
</dbReference>
<dbReference type="GO" id="GO:0006284">
    <property type="term" value="P:base-excision repair"/>
    <property type="evidence" value="ECO:0007669"/>
    <property type="project" value="InterPro"/>
</dbReference>
<dbReference type="InterPro" id="IPR011034">
    <property type="entry name" value="Formyl_transferase-like_C_sf"/>
</dbReference>
<dbReference type="NCBIfam" id="NF002003">
    <property type="entry name" value="PRK00802.1-3"/>
    <property type="match status" value="1"/>
</dbReference>
<dbReference type="InterPro" id="IPR036995">
    <property type="entry name" value="MPG_sf"/>
</dbReference>
<comment type="similarity">
    <text evidence="1 5">Belongs to the DNA glycosylase MPG family.</text>
</comment>
<dbReference type="NCBIfam" id="TIGR00567">
    <property type="entry name" value="3mg"/>
    <property type="match status" value="1"/>
</dbReference>
<accession>A0A1F6E1V7</accession>
<keyword evidence="3 5" id="KW-0378">Hydrolase</keyword>
<dbReference type="STRING" id="1798499.A3C95_00980"/>
<evidence type="ECO:0000256" key="4">
    <source>
        <dbReference type="ARBA" id="ARBA00023204"/>
    </source>
</evidence>
<evidence type="ECO:0000256" key="5">
    <source>
        <dbReference type="HAMAP-Rule" id="MF_00527"/>
    </source>
</evidence>
<dbReference type="PANTHER" id="PTHR10429:SF0">
    <property type="entry name" value="DNA-3-METHYLADENINE GLYCOSYLASE"/>
    <property type="match status" value="1"/>
</dbReference>
<comment type="caution">
    <text evidence="6">The sequence shown here is derived from an EMBL/GenBank/DDBJ whole genome shotgun (WGS) entry which is preliminary data.</text>
</comment>
<gene>
    <name evidence="6" type="ORF">A3C95_00980</name>
</gene>
<dbReference type="EC" id="3.2.2.-" evidence="5"/>
<name>A0A1F6E1V7_9BACT</name>
<dbReference type="HAMAP" id="MF_00527">
    <property type="entry name" value="3MGH"/>
    <property type="match status" value="1"/>
</dbReference>
<proteinExistence type="inferred from homology"/>
<protein>
    <recommendedName>
        <fullName evidence="5">Putative 3-methyladenine DNA glycosylase</fullName>
        <ecNumber evidence="5">3.2.2.-</ecNumber>
    </recommendedName>
</protein>
<dbReference type="GO" id="GO:0003905">
    <property type="term" value="F:alkylbase DNA N-glycosylase activity"/>
    <property type="evidence" value="ECO:0007669"/>
    <property type="project" value="InterPro"/>
</dbReference>
<sequence>MRALPRSFFEQDAVALAPRLLGKVVRRGSCLGRIVETEAYGSDPASHAYKVTPRSAVMRDTYGHWYIYFTYGMHWCANVTCDNGGIGAVLIRAVEPLEGIVLMKRRRGVTDIKNLCNGPAKFCEAFGITKRENGLMIGNDFDIFEPRIGMIYHTNRSSFEIASGPRIGIKNARHLHWRFFIKDNLFVSRS</sequence>
<dbReference type="Pfam" id="PF02245">
    <property type="entry name" value="Pur_DNA_glyco"/>
    <property type="match status" value="1"/>
</dbReference>
<organism evidence="6 7">
    <name type="scientific">Candidatus Kaiserbacteria bacterium RIFCSPHIGHO2_02_FULL_56_30</name>
    <dbReference type="NCBI Taxonomy" id="1798499"/>
    <lineage>
        <taxon>Bacteria</taxon>
        <taxon>Candidatus Kaiseribacteriota</taxon>
    </lineage>
</organism>
<dbReference type="SUPFAM" id="SSF50486">
    <property type="entry name" value="FMT C-terminal domain-like"/>
    <property type="match status" value="1"/>
</dbReference>
<reference evidence="6 7" key="1">
    <citation type="journal article" date="2016" name="Nat. Commun.">
        <title>Thousands of microbial genomes shed light on interconnected biogeochemical processes in an aquifer system.</title>
        <authorList>
            <person name="Anantharaman K."/>
            <person name="Brown C.T."/>
            <person name="Hug L.A."/>
            <person name="Sharon I."/>
            <person name="Castelle C.J."/>
            <person name="Probst A.J."/>
            <person name="Thomas B.C."/>
            <person name="Singh A."/>
            <person name="Wilkins M.J."/>
            <person name="Karaoz U."/>
            <person name="Brodie E.L."/>
            <person name="Williams K.H."/>
            <person name="Hubbard S.S."/>
            <person name="Banfield J.F."/>
        </authorList>
    </citation>
    <scope>NUCLEOTIDE SEQUENCE [LARGE SCALE GENOMIC DNA]</scope>
</reference>
<dbReference type="GO" id="GO:0003677">
    <property type="term" value="F:DNA binding"/>
    <property type="evidence" value="ECO:0007669"/>
    <property type="project" value="InterPro"/>
</dbReference>
<evidence type="ECO:0000313" key="6">
    <source>
        <dbReference type="EMBL" id="OGG67679.1"/>
    </source>
</evidence>